<dbReference type="AlphaFoldDB" id="A0A1I6G4D6"/>
<keyword evidence="2" id="KW-0560">Oxidoreductase</keyword>
<feature type="compositionally biased region" description="Basic residues" evidence="4">
    <location>
        <begin position="345"/>
        <end position="358"/>
    </location>
</feature>
<keyword evidence="6" id="KW-1185">Reference proteome</keyword>
<name>A0A1I6G4D6_9FLAO</name>
<dbReference type="STRING" id="400055.SAMN04490243_1219"/>
<dbReference type="Proteomes" id="UP000199534">
    <property type="component" value="Unassembled WGS sequence"/>
</dbReference>
<evidence type="ECO:0000313" key="6">
    <source>
        <dbReference type="Proteomes" id="UP000199534"/>
    </source>
</evidence>
<keyword evidence="3" id="KW-0520">NAD</keyword>
<gene>
    <name evidence="5" type="ORF">SAMN04490243_1219</name>
</gene>
<dbReference type="Gene3D" id="3.40.718.10">
    <property type="entry name" value="Isopropylmalate Dehydrogenase"/>
    <property type="match status" value="1"/>
</dbReference>
<evidence type="ECO:0000256" key="2">
    <source>
        <dbReference type="ARBA" id="ARBA00023002"/>
    </source>
</evidence>
<dbReference type="PANTHER" id="PTHR30004:SF6">
    <property type="entry name" value="D-THREONATE 4-PHOSPHATE DEHYDROGENASE"/>
    <property type="match status" value="1"/>
</dbReference>
<organism evidence="5 6">
    <name type="scientific">Robiginitalea myxolifaciens</name>
    <dbReference type="NCBI Taxonomy" id="400055"/>
    <lineage>
        <taxon>Bacteria</taxon>
        <taxon>Pseudomonadati</taxon>
        <taxon>Bacteroidota</taxon>
        <taxon>Flavobacteriia</taxon>
        <taxon>Flavobacteriales</taxon>
        <taxon>Flavobacteriaceae</taxon>
        <taxon>Robiginitalea</taxon>
    </lineage>
</organism>
<dbReference type="SUPFAM" id="SSF53659">
    <property type="entry name" value="Isocitrate/Isopropylmalate dehydrogenase-like"/>
    <property type="match status" value="1"/>
</dbReference>
<dbReference type="PANTHER" id="PTHR30004">
    <property type="entry name" value="4-HYDROXYTHREONINE-4-PHOSPHATE DEHYDROGENASE"/>
    <property type="match status" value="1"/>
</dbReference>
<dbReference type="InterPro" id="IPR005255">
    <property type="entry name" value="PdxA_fam"/>
</dbReference>
<dbReference type="OrthoDB" id="9801783at2"/>
<evidence type="ECO:0000256" key="1">
    <source>
        <dbReference type="ARBA" id="ARBA00022723"/>
    </source>
</evidence>
<evidence type="ECO:0000256" key="4">
    <source>
        <dbReference type="SAM" id="MobiDB-lite"/>
    </source>
</evidence>
<feature type="region of interest" description="Disordered" evidence="4">
    <location>
        <begin position="339"/>
        <end position="358"/>
    </location>
</feature>
<dbReference type="NCBIfam" id="TIGR00557">
    <property type="entry name" value="pdxA"/>
    <property type="match status" value="1"/>
</dbReference>
<protein>
    <submittedName>
        <fullName evidence="5">4-hydroxythreonine-4-phosphate dehydrogenase</fullName>
    </submittedName>
</protein>
<evidence type="ECO:0000256" key="3">
    <source>
        <dbReference type="ARBA" id="ARBA00023027"/>
    </source>
</evidence>
<reference evidence="5 6" key="1">
    <citation type="submission" date="2016-10" db="EMBL/GenBank/DDBJ databases">
        <authorList>
            <person name="de Groot N.N."/>
        </authorList>
    </citation>
    <scope>NUCLEOTIDE SEQUENCE [LARGE SCALE GENOMIC DNA]</scope>
    <source>
        <strain evidence="5 6">DSM 21019</strain>
    </source>
</reference>
<sequence length="358" mass="38706">MQEAGQPLKVGISIGDLSGIGCEIILKTFEDSRMLELCTPVIFAAAKTISRQKDALGIDLRFQGIGRVEQAVEGKINVVNVWKDSPEIPMGKASPESGAFAIKSLKAAVAALKSGAVDLLVTAPIDKKSVQSDAFKFPGHTDYLAQELEGESLMFMVTDTLKVGLLTDHVPVSQAPSMITPKLLEQKVVAMEKSLIQDFRIQRPRIAVLGINPHSGDEGVIGREDEDIMKPTLAKLAAAGHLVFGPYAADTFFASGNHEKFDAVLAGYHDQGLIPFKTLAFGKGVNFTAGLSQVRTSPDHGTAYDIAGKGIADPSSFREALFTGIRILRNRREFEALTSNPLKQQKLKRPPRKGSRKK</sequence>
<dbReference type="GO" id="GO:0051287">
    <property type="term" value="F:NAD binding"/>
    <property type="evidence" value="ECO:0007669"/>
    <property type="project" value="InterPro"/>
</dbReference>
<dbReference type="Pfam" id="PF04166">
    <property type="entry name" value="PdxA"/>
    <property type="match status" value="1"/>
</dbReference>
<dbReference type="RefSeq" id="WP_092981493.1">
    <property type="nucleotide sequence ID" value="NZ_FOYQ01000001.1"/>
</dbReference>
<accession>A0A1I6G4D6</accession>
<proteinExistence type="predicted"/>
<dbReference type="EMBL" id="FOYQ01000001">
    <property type="protein sequence ID" value="SFR37032.1"/>
    <property type="molecule type" value="Genomic_DNA"/>
</dbReference>
<keyword evidence="1" id="KW-0479">Metal-binding</keyword>
<evidence type="ECO:0000313" key="5">
    <source>
        <dbReference type="EMBL" id="SFR37032.1"/>
    </source>
</evidence>
<dbReference type="GO" id="GO:0046872">
    <property type="term" value="F:metal ion binding"/>
    <property type="evidence" value="ECO:0007669"/>
    <property type="project" value="UniProtKB-KW"/>
</dbReference>
<dbReference type="GO" id="GO:0016491">
    <property type="term" value="F:oxidoreductase activity"/>
    <property type="evidence" value="ECO:0007669"/>
    <property type="project" value="UniProtKB-KW"/>
</dbReference>